<evidence type="ECO:0000256" key="13">
    <source>
        <dbReference type="SAM" id="Phobius"/>
    </source>
</evidence>
<dbReference type="GO" id="GO:0015252">
    <property type="term" value="F:proton channel activity"/>
    <property type="evidence" value="ECO:0007669"/>
    <property type="project" value="InterPro"/>
</dbReference>
<evidence type="ECO:0000256" key="8">
    <source>
        <dbReference type="ARBA" id="ARBA00022989"/>
    </source>
</evidence>
<evidence type="ECO:0000256" key="12">
    <source>
        <dbReference type="ARBA" id="ARBA00034430"/>
    </source>
</evidence>
<comment type="catalytic activity">
    <reaction evidence="12">
        <text>K(+)(in) = K(+)(out)</text>
        <dbReference type="Rhea" id="RHEA:29463"/>
        <dbReference type="ChEBI" id="CHEBI:29103"/>
    </reaction>
</comment>
<dbReference type="AlphaFoldDB" id="A0A4V0YYF6"/>
<dbReference type="InterPro" id="IPR010617">
    <property type="entry name" value="TMEM175-like"/>
</dbReference>
<keyword evidence="4" id="KW-0633">Potassium transport</keyword>
<keyword evidence="6" id="KW-0631">Potassium channel</keyword>
<reference evidence="14 15" key="1">
    <citation type="submission" date="2019-01" db="EMBL/GenBank/DDBJ databases">
        <title>Ktedonosporobacter rubrisoli SCAWS-G2.</title>
        <authorList>
            <person name="Huang Y."/>
            <person name="Yan B."/>
        </authorList>
    </citation>
    <scope>NUCLEOTIDE SEQUENCE [LARGE SCALE GENOMIC DNA]</scope>
    <source>
        <strain evidence="14 15">SCAWS-G2</strain>
    </source>
</reference>
<gene>
    <name evidence="14" type="ORF">EPA93_08545</name>
</gene>
<evidence type="ECO:0000256" key="1">
    <source>
        <dbReference type="ARBA" id="ARBA00004141"/>
    </source>
</evidence>
<evidence type="ECO:0000256" key="4">
    <source>
        <dbReference type="ARBA" id="ARBA00022538"/>
    </source>
</evidence>
<keyword evidence="3" id="KW-0813">Transport</keyword>
<keyword evidence="15" id="KW-1185">Reference proteome</keyword>
<evidence type="ECO:0000256" key="9">
    <source>
        <dbReference type="ARBA" id="ARBA00023065"/>
    </source>
</evidence>
<evidence type="ECO:0000313" key="14">
    <source>
        <dbReference type="EMBL" id="QBD76051.1"/>
    </source>
</evidence>
<dbReference type="GO" id="GO:0016020">
    <property type="term" value="C:membrane"/>
    <property type="evidence" value="ECO:0007669"/>
    <property type="project" value="UniProtKB-SubCell"/>
</dbReference>
<sequence length="225" mass="25331">MRMHYNRIAGQNLERLAALSDGIFAVAMTLLILDIHVPEIAQAMSGIIQQPLWASGALQPELALWRALIQLGPRLLTYLMSFLTLGIFWVGQQTQLNHFASSDRNLTWIHLGFLIAVVLMPFSTGLLSGNITIRLALVVYWLNIVLLGTLLYLSIRYAKRAGLVKDEIALEMRSAHERRIISAQIVYAIAVLLCVINTYLSVAVIICVQLNYALVPRIRWLERLL</sequence>
<comment type="similarity">
    <text evidence="2">Belongs to the TMEM175 family.</text>
</comment>
<organism evidence="14 15">
    <name type="scientific">Ktedonosporobacter rubrisoli</name>
    <dbReference type="NCBI Taxonomy" id="2509675"/>
    <lineage>
        <taxon>Bacteria</taxon>
        <taxon>Bacillati</taxon>
        <taxon>Chloroflexota</taxon>
        <taxon>Ktedonobacteria</taxon>
        <taxon>Ktedonobacterales</taxon>
        <taxon>Ktedonosporobacteraceae</taxon>
        <taxon>Ktedonosporobacter</taxon>
    </lineage>
</organism>
<dbReference type="OrthoDB" id="7626281at2"/>
<keyword evidence="5 13" id="KW-0812">Transmembrane</keyword>
<feature type="transmembrane region" description="Helical" evidence="13">
    <location>
        <begin position="133"/>
        <end position="155"/>
    </location>
</feature>
<comment type="subcellular location">
    <subcellularLocation>
        <location evidence="1">Membrane</location>
        <topology evidence="1">Multi-pass membrane protein</topology>
    </subcellularLocation>
</comment>
<keyword evidence="8 13" id="KW-1133">Transmembrane helix</keyword>
<name>A0A4V0YYF6_KTERU</name>
<dbReference type="GO" id="GO:0005267">
    <property type="term" value="F:potassium channel activity"/>
    <property type="evidence" value="ECO:0007669"/>
    <property type="project" value="UniProtKB-KW"/>
</dbReference>
<keyword evidence="11" id="KW-0407">Ion channel</keyword>
<evidence type="ECO:0000256" key="5">
    <source>
        <dbReference type="ARBA" id="ARBA00022692"/>
    </source>
</evidence>
<feature type="transmembrane region" description="Helical" evidence="13">
    <location>
        <begin position="106"/>
        <end position="127"/>
    </location>
</feature>
<feature type="transmembrane region" description="Helical" evidence="13">
    <location>
        <begin position="185"/>
        <end position="215"/>
    </location>
</feature>
<keyword evidence="9" id="KW-0406">Ion transport</keyword>
<accession>A0A4V0YYF6</accession>
<dbReference type="KEGG" id="kbs:EPA93_08545"/>
<dbReference type="Pfam" id="PF06736">
    <property type="entry name" value="TMEM175"/>
    <property type="match status" value="1"/>
</dbReference>
<dbReference type="PANTHER" id="PTHR31462:SF5">
    <property type="entry name" value="ENDOSOMAL_LYSOSOMAL PROTON CHANNEL TMEM175"/>
    <property type="match status" value="1"/>
</dbReference>
<dbReference type="RefSeq" id="WP_129886647.1">
    <property type="nucleotide sequence ID" value="NZ_CP035758.1"/>
</dbReference>
<evidence type="ECO:0000256" key="3">
    <source>
        <dbReference type="ARBA" id="ARBA00022448"/>
    </source>
</evidence>
<evidence type="ECO:0000313" key="15">
    <source>
        <dbReference type="Proteomes" id="UP000290365"/>
    </source>
</evidence>
<proteinExistence type="inferred from homology"/>
<protein>
    <submittedName>
        <fullName evidence="14">DUF1211 domain-containing protein</fullName>
    </submittedName>
</protein>
<evidence type="ECO:0000256" key="11">
    <source>
        <dbReference type="ARBA" id="ARBA00023303"/>
    </source>
</evidence>
<evidence type="ECO:0000256" key="6">
    <source>
        <dbReference type="ARBA" id="ARBA00022826"/>
    </source>
</evidence>
<dbReference type="PANTHER" id="PTHR31462">
    <property type="entry name" value="ENDOSOMAL/LYSOSOMAL POTASSIUM CHANNEL TMEM175"/>
    <property type="match status" value="1"/>
</dbReference>
<dbReference type="Proteomes" id="UP000290365">
    <property type="component" value="Chromosome"/>
</dbReference>
<evidence type="ECO:0000256" key="7">
    <source>
        <dbReference type="ARBA" id="ARBA00022958"/>
    </source>
</evidence>
<keyword evidence="10 13" id="KW-0472">Membrane</keyword>
<evidence type="ECO:0000256" key="2">
    <source>
        <dbReference type="ARBA" id="ARBA00006920"/>
    </source>
</evidence>
<keyword evidence="7" id="KW-0630">Potassium</keyword>
<evidence type="ECO:0000256" key="10">
    <source>
        <dbReference type="ARBA" id="ARBA00023136"/>
    </source>
</evidence>
<dbReference type="EMBL" id="CP035758">
    <property type="protein sequence ID" value="QBD76051.1"/>
    <property type="molecule type" value="Genomic_DNA"/>
</dbReference>
<feature type="transmembrane region" description="Helical" evidence="13">
    <location>
        <begin position="75"/>
        <end position="94"/>
    </location>
</feature>